<comment type="caution">
    <text evidence="4">The sequence shown here is derived from an EMBL/GenBank/DDBJ whole genome shotgun (WGS) entry which is preliminary data.</text>
</comment>
<accession>A0ABR1DD90</accession>
<evidence type="ECO:0000259" key="3">
    <source>
        <dbReference type="SMART" id="SM00849"/>
    </source>
</evidence>
<dbReference type="InterPro" id="IPR001279">
    <property type="entry name" value="Metallo-B-lactamas"/>
</dbReference>
<gene>
    <name evidence="4" type="primary">Necator_chrIV.g14324</name>
    <name evidence="4" type="ORF">RB195_001030</name>
</gene>
<dbReference type="Pfam" id="PF10320">
    <property type="entry name" value="7TM_GPCR_Srsx"/>
    <property type="match status" value="1"/>
</dbReference>
<dbReference type="Proteomes" id="UP001303046">
    <property type="component" value="Unassembled WGS sequence"/>
</dbReference>
<evidence type="ECO:0000256" key="1">
    <source>
        <dbReference type="ARBA" id="ARBA00022723"/>
    </source>
</evidence>
<dbReference type="PANTHER" id="PTHR43084">
    <property type="entry name" value="PERSULFIDE DIOXYGENASE ETHE1"/>
    <property type="match status" value="1"/>
</dbReference>
<keyword evidence="1" id="KW-0479">Metal-binding</keyword>
<evidence type="ECO:0000313" key="5">
    <source>
        <dbReference type="Proteomes" id="UP001303046"/>
    </source>
</evidence>
<keyword evidence="2" id="KW-0812">Transmembrane</keyword>
<dbReference type="SMART" id="SM00849">
    <property type="entry name" value="Lactamase_B"/>
    <property type="match status" value="1"/>
</dbReference>
<name>A0ABR1DD90_NECAM</name>
<dbReference type="InterPro" id="IPR019424">
    <property type="entry name" value="7TM_GPCR_Srsx"/>
</dbReference>
<dbReference type="Gene3D" id="3.60.15.10">
    <property type="entry name" value="Ribonuclease Z/Hydroxyacylglutathione hydrolase-like"/>
    <property type="match status" value="1"/>
</dbReference>
<keyword evidence="2" id="KW-0472">Membrane</keyword>
<dbReference type="SUPFAM" id="SSF56281">
    <property type="entry name" value="Metallo-hydrolase/oxidoreductase"/>
    <property type="match status" value="1"/>
</dbReference>
<dbReference type="EMBL" id="JAVFWL010000004">
    <property type="protein sequence ID" value="KAK6748158.1"/>
    <property type="molecule type" value="Genomic_DNA"/>
</dbReference>
<organism evidence="4 5">
    <name type="scientific">Necator americanus</name>
    <name type="common">Human hookworm</name>
    <dbReference type="NCBI Taxonomy" id="51031"/>
    <lineage>
        <taxon>Eukaryota</taxon>
        <taxon>Metazoa</taxon>
        <taxon>Ecdysozoa</taxon>
        <taxon>Nematoda</taxon>
        <taxon>Chromadorea</taxon>
        <taxon>Rhabditida</taxon>
        <taxon>Rhabditina</taxon>
        <taxon>Rhabditomorpha</taxon>
        <taxon>Strongyloidea</taxon>
        <taxon>Ancylostomatidae</taxon>
        <taxon>Bunostominae</taxon>
        <taxon>Necator</taxon>
    </lineage>
</organism>
<protein>
    <recommendedName>
        <fullName evidence="3">Metallo-beta-lactamase domain-containing protein</fullName>
    </recommendedName>
</protein>
<feature type="transmembrane region" description="Helical" evidence="2">
    <location>
        <begin position="20"/>
        <end position="42"/>
    </location>
</feature>
<feature type="domain" description="Metallo-beta-lactamase" evidence="3">
    <location>
        <begin position="156"/>
        <end position="317"/>
    </location>
</feature>
<keyword evidence="2" id="KW-1133">Transmembrane helix</keyword>
<evidence type="ECO:0000256" key="2">
    <source>
        <dbReference type="SAM" id="Phobius"/>
    </source>
</evidence>
<dbReference type="Pfam" id="PF00753">
    <property type="entry name" value="Lactamase_B"/>
    <property type="match status" value="1"/>
</dbReference>
<proteinExistence type="predicted"/>
<sequence length="372" mass="42513">MAILGVNVGYIFGFSPDLLSLWQSNMVFFALICYSQTFYVCIWRSKEYRLAFVEQLQLMFTTSARRKKRPRRSDTKRSCARVKLYVHIATDMPIWMRIPDHKFYLAILKKLMNSKNTRAITTEKFHRGKKTNLKTQDLGTMKHPLIFRQLIEFASSTYTYILGCSATRKAVIIDPVLETVHRDAEIIRDLDLDLVYGLNTHVHADHVTGTGVLKTAFPTMKSVLAANSGGKADHYVKEGDKIKFGHEHLDVLATPGHTDGCLSYVSQAHRMVFTGDALLIRACGRTDFQQGNARTLYRSIWDKLFTLPDDFTVYVGHNYDGILQTSIAEEKKYNPRLTKSEEEFVNIMSNLNLPYPKQIDRALPANMKDGQI</sequence>
<dbReference type="PANTHER" id="PTHR43084:SF1">
    <property type="entry name" value="PERSULFIDE DIOXYGENASE ETHE1, MITOCHONDRIAL"/>
    <property type="match status" value="1"/>
</dbReference>
<dbReference type="InterPro" id="IPR044528">
    <property type="entry name" value="POD-like_MBL-fold"/>
</dbReference>
<reference evidence="4 5" key="1">
    <citation type="submission" date="2023-08" db="EMBL/GenBank/DDBJ databases">
        <title>A Necator americanus chromosomal reference genome.</title>
        <authorList>
            <person name="Ilik V."/>
            <person name="Petrzelkova K.J."/>
            <person name="Pardy F."/>
            <person name="Fuh T."/>
            <person name="Niatou-Singa F.S."/>
            <person name="Gouil Q."/>
            <person name="Baker L."/>
            <person name="Ritchie M.E."/>
            <person name="Jex A.R."/>
            <person name="Gazzola D."/>
            <person name="Li H."/>
            <person name="Toshio Fujiwara R."/>
            <person name="Zhan B."/>
            <person name="Aroian R.V."/>
            <person name="Pafco B."/>
            <person name="Schwarz E.M."/>
        </authorList>
    </citation>
    <scope>NUCLEOTIDE SEQUENCE [LARGE SCALE GENOMIC DNA]</scope>
    <source>
        <strain evidence="4 5">Aroian</strain>
        <tissue evidence="4">Whole animal</tissue>
    </source>
</reference>
<dbReference type="InterPro" id="IPR051682">
    <property type="entry name" value="Mito_Persulfide_Diox"/>
</dbReference>
<dbReference type="InterPro" id="IPR036866">
    <property type="entry name" value="RibonucZ/Hydroxyglut_hydro"/>
</dbReference>
<evidence type="ECO:0000313" key="4">
    <source>
        <dbReference type="EMBL" id="KAK6748158.1"/>
    </source>
</evidence>
<keyword evidence="5" id="KW-1185">Reference proteome</keyword>
<dbReference type="CDD" id="cd07724">
    <property type="entry name" value="POD-like_MBL-fold"/>
    <property type="match status" value="1"/>
</dbReference>